<feature type="domain" description="L1 transposable element RRM" evidence="1">
    <location>
        <begin position="3"/>
        <end position="55"/>
    </location>
</feature>
<keyword evidence="3" id="KW-1185">Reference proteome</keyword>
<dbReference type="Gene3D" id="3.30.70.1820">
    <property type="entry name" value="L1 transposable element, RRM domain"/>
    <property type="match status" value="1"/>
</dbReference>
<sequence>MQVYRTPNIQNYSRPTPSHIIRRIKNTQNKDKISKATREKYQVTYRGKPIQISADFLIQILNARRSWNTLKKKWMPTKNLISSKTKL</sequence>
<dbReference type="Ensembl" id="ENSSDAT00000025486.1">
    <property type="protein sequence ID" value="ENSSDAP00000022301.1"/>
    <property type="gene ID" value="ENSSDAG00000020288.1"/>
</dbReference>
<dbReference type="PANTHER" id="PTHR11505">
    <property type="entry name" value="L1 TRANSPOSABLE ELEMENT-RELATED"/>
    <property type="match status" value="1"/>
</dbReference>
<accession>A0A8C9QHB5</accession>
<name>A0A8C9QHB5_SPEDA</name>
<dbReference type="InterPro" id="IPR043636">
    <property type="entry name" value="L1_RRM_dom"/>
</dbReference>
<proteinExistence type="predicted"/>
<dbReference type="Proteomes" id="UP000694422">
    <property type="component" value="Unplaced"/>
</dbReference>
<reference evidence="2" key="1">
    <citation type="submission" date="2025-08" db="UniProtKB">
        <authorList>
            <consortium name="Ensembl"/>
        </authorList>
    </citation>
    <scope>IDENTIFICATION</scope>
</reference>
<reference evidence="2" key="2">
    <citation type="submission" date="2025-09" db="UniProtKB">
        <authorList>
            <consortium name="Ensembl"/>
        </authorList>
    </citation>
    <scope>IDENTIFICATION</scope>
</reference>
<dbReference type="AlphaFoldDB" id="A0A8C9QHB5"/>
<dbReference type="Pfam" id="PF02994">
    <property type="entry name" value="Transposase_22"/>
    <property type="match status" value="1"/>
</dbReference>
<dbReference type="InterPro" id="IPR004244">
    <property type="entry name" value="Transposase_22"/>
</dbReference>
<organism evidence="2 3">
    <name type="scientific">Spermophilus dauricus</name>
    <name type="common">Daurian ground squirrel</name>
    <dbReference type="NCBI Taxonomy" id="99837"/>
    <lineage>
        <taxon>Eukaryota</taxon>
        <taxon>Metazoa</taxon>
        <taxon>Chordata</taxon>
        <taxon>Craniata</taxon>
        <taxon>Vertebrata</taxon>
        <taxon>Euteleostomi</taxon>
        <taxon>Mammalia</taxon>
        <taxon>Eutheria</taxon>
        <taxon>Euarchontoglires</taxon>
        <taxon>Glires</taxon>
        <taxon>Rodentia</taxon>
        <taxon>Sciuromorpha</taxon>
        <taxon>Sciuridae</taxon>
        <taxon>Xerinae</taxon>
        <taxon>Marmotini</taxon>
        <taxon>Spermophilus</taxon>
    </lineage>
</organism>
<protein>
    <recommendedName>
        <fullName evidence="1">L1 transposable element RRM domain-containing protein</fullName>
    </recommendedName>
</protein>
<evidence type="ECO:0000313" key="3">
    <source>
        <dbReference type="Proteomes" id="UP000694422"/>
    </source>
</evidence>
<evidence type="ECO:0000313" key="2">
    <source>
        <dbReference type="Ensembl" id="ENSSDAP00000022301.1"/>
    </source>
</evidence>
<evidence type="ECO:0000259" key="1">
    <source>
        <dbReference type="Pfam" id="PF02994"/>
    </source>
</evidence>